<evidence type="ECO:0000256" key="2">
    <source>
        <dbReference type="SAM" id="SignalP"/>
    </source>
</evidence>
<evidence type="ECO:0000313" key="3">
    <source>
        <dbReference type="EMBL" id="QOL01269.1"/>
    </source>
</evidence>
<keyword evidence="2" id="KW-0732">Signal</keyword>
<evidence type="ECO:0000256" key="1">
    <source>
        <dbReference type="SAM" id="MobiDB-lite"/>
    </source>
</evidence>
<accession>A0A7L9QEI8</accession>
<organism evidence="3">
    <name type="scientific">Trebouxia lynnae</name>
    <dbReference type="NCBI Taxonomy" id="1825957"/>
    <lineage>
        <taxon>Eukaryota</taxon>
        <taxon>Viridiplantae</taxon>
        <taxon>Chlorophyta</taxon>
        <taxon>core chlorophytes</taxon>
        <taxon>Trebouxiophyceae</taxon>
        <taxon>Trebouxiales</taxon>
        <taxon>Trebouxiaceae</taxon>
        <taxon>Trebouxia</taxon>
    </lineage>
</organism>
<feature type="signal peptide" evidence="2">
    <location>
        <begin position="1"/>
        <end position="26"/>
    </location>
</feature>
<proteinExistence type="evidence at transcript level"/>
<reference evidence="3" key="1">
    <citation type="journal article" date="2020" name="Microb. Ecol.">
        <title>The Under-explored Extracellular Proteome of Aero-Terrestrial Microalgae Provides Clues on Different Mechanisms of Desiccation Tolerance in Non-Model Organisms.</title>
        <authorList>
            <person name="Gonzalez-Hourcade M."/>
            <person name="Del Campo E.M."/>
            <person name="Casano L.M."/>
        </authorList>
    </citation>
    <scope>NUCLEOTIDE SEQUENCE</scope>
    <source>
        <strain evidence="3">TR9</strain>
    </source>
</reference>
<protein>
    <submittedName>
        <fullName evidence="3">Putative extracellular protein TR9_072</fullName>
    </submittedName>
</protein>
<dbReference type="AlphaFoldDB" id="A0A7L9QEI8"/>
<feature type="chain" id="PRO_5029913280" evidence="2">
    <location>
        <begin position="27"/>
        <end position="282"/>
    </location>
</feature>
<feature type="region of interest" description="Disordered" evidence="1">
    <location>
        <begin position="261"/>
        <end position="282"/>
    </location>
</feature>
<dbReference type="EMBL" id="MT439022">
    <property type="protein sequence ID" value="QOL01269.1"/>
    <property type="molecule type" value="mRNA"/>
</dbReference>
<name>A0A7L9QEI8_9CHLO</name>
<sequence>MQAQHCFISLAAVLILSAALPGAASGRMLMASESPTSSDTINSILSKGIKVLTFGQNTEIPPPILQGATDLASFDTPFQPSNGYSTQSSTILFQCRAVGNQIYTANASTGQYANTAAHADLWCGPGTAKVAIKHFFSDVSTKTEAFTGGKPSFEAVDGSGLAVGAKVDTTAASGQRNGDGGFGSVGDVLLQTSGQGTFSDVTWIIRNNELGGQIAPGYSPLAASSTDLENFAPTGAEGVPNAPVFIPYQADYTFFTGARPNFPQPGVVRGSSGSSGSKAASG</sequence>
<feature type="compositionally biased region" description="Low complexity" evidence="1">
    <location>
        <begin position="270"/>
        <end position="282"/>
    </location>
</feature>